<dbReference type="SMART" id="SM00404">
    <property type="entry name" value="PTPc_motif"/>
    <property type="match status" value="1"/>
</dbReference>
<comment type="similarity">
    <text evidence="1">Belongs to the protein-tyrosine phosphatase family. Non-receptor class subfamily.</text>
</comment>
<accession>A0A9P7N8I8</accession>
<feature type="region of interest" description="Disordered" evidence="2">
    <location>
        <begin position="462"/>
        <end position="495"/>
    </location>
</feature>
<reference evidence="5" key="1">
    <citation type="journal article" date="2020" name="bioRxiv">
        <title>Whole genome comparisons of ergot fungi reveals the divergence and evolution of species within the genus Claviceps are the result of varying mechanisms driving genome evolution and host range expansion.</title>
        <authorList>
            <person name="Wyka S.A."/>
            <person name="Mondo S.J."/>
            <person name="Liu M."/>
            <person name="Dettman J."/>
            <person name="Nalam V."/>
            <person name="Broders K.D."/>
        </authorList>
    </citation>
    <scope>NUCLEOTIDE SEQUENCE</scope>
    <source>
        <strain evidence="5">CCC 602</strain>
    </source>
</reference>
<dbReference type="EMBL" id="SRPW01001298">
    <property type="protein sequence ID" value="KAG6003134.1"/>
    <property type="molecule type" value="Genomic_DNA"/>
</dbReference>
<organism evidence="5 6">
    <name type="scientific">Claviceps pusilla</name>
    <dbReference type="NCBI Taxonomy" id="123648"/>
    <lineage>
        <taxon>Eukaryota</taxon>
        <taxon>Fungi</taxon>
        <taxon>Dikarya</taxon>
        <taxon>Ascomycota</taxon>
        <taxon>Pezizomycotina</taxon>
        <taxon>Sordariomycetes</taxon>
        <taxon>Hypocreomycetidae</taxon>
        <taxon>Hypocreales</taxon>
        <taxon>Clavicipitaceae</taxon>
        <taxon>Claviceps</taxon>
    </lineage>
</organism>
<dbReference type="Gene3D" id="3.90.190.10">
    <property type="entry name" value="Protein tyrosine phosphatase superfamily"/>
    <property type="match status" value="1"/>
</dbReference>
<dbReference type="PRINTS" id="PR00700">
    <property type="entry name" value="PRTYPHPHTASE"/>
</dbReference>
<evidence type="ECO:0000259" key="3">
    <source>
        <dbReference type="PROSITE" id="PS50055"/>
    </source>
</evidence>
<feature type="compositionally biased region" description="Basic residues" evidence="2">
    <location>
        <begin position="1"/>
        <end position="12"/>
    </location>
</feature>
<sequence length="506" mass="57273">MDKLPRLRRKPKPPAIETSVERTSSDIDESAVVPAHTASGAAAPKTSSMTKPLMKHSSLRNLKLRVTAKRARAESPAARPWSSPMVAIFNQDGVASRSATEGTLSANGHGRSLPVMPAFLKISAHDIESKFQELTWAERYRLAQGARPDIAMNRWGSFKQMDASTRGTMDRYINIKPWNHNRVRLNVPDDTFDYVNASTITLNPLRDESLPPLRYIAMQGPTLPSFTYVWRMIAEQTASPAVIVQLTSMVESGAVKCHQYFPDDVDEPVWSLNEDNIWNDEWKAKITYESREDVANGAIEKRKLLLHVDGETEPRVIWHLLYTRWPDFGVPTLDDMESFLELMRLSRDHNNASYPRIIHCSAGVGRTGTFITLEHLMRELDGGTFSHLDHSEQQQQQQVDLIYDTVDQLRQQRRSMVQSEAQYHFLYDVLRKLWHDKYGIIPQGQDSRGTDTGEPAPKRLEVAETSSGSDGPMSFVSDAHGREHGRDHKHEHEHHDSLCAAAQTHA</sequence>
<protein>
    <recommendedName>
        <fullName evidence="7">Protein-tyrosine phosphatase 2</fullName>
    </recommendedName>
</protein>
<dbReference type="PANTHER" id="PTHR19134:SF449">
    <property type="entry name" value="TYROSINE-PROTEIN PHOSPHATASE 1"/>
    <property type="match status" value="1"/>
</dbReference>
<proteinExistence type="inferred from homology"/>
<dbReference type="CDD" id="cd18533">
    <property type="entry name" value="PTP_fungal"/>
    <property type="match status" value="1"/>
</dbReference>
<name>A0A9P7N8I8_9HYPO</name>
<evidence type="ECO:0000313" key="6">
    <source>
        <dbReference type="Proteomes" id="UP000748025"/>
    </source>
</evidence>
<dbReference type="PROSITE" id="PS00383">
    <property type="entry name" value="TYR_PHOSPHATASE_1"/>
    <property type="match status" value="1"/>
</dbReference>
<dbReference type="Proteomes" id="UP000748025">
    <property type="component" value="Unassembled WGS sequence"/>
</dbReference>
<dbReference type="Pfam" id="PF00102">
    <property type="entry name" value="Y_phosphatase"/>
    <property type="match status" value="1"/>
</dbReference>
<dbReference type="InterPro" id="IPR016130">
    <property type="entry name" value="Tyr_Pase_AS"/>
</dbReference>
<dbReference type="OrthoDB" id="10253954at2759"/>
<feature type="domain" description="Tyrosine-protein phosphatase" evidence="3">
    <location>
        <begin position="127"/>
        <end position="433"/>
    </location>
</feature>
<feature type="compositionally biased region" description="Basic and acidic residues" evidence="2">
    <location>
        <begin position="479"/>
        <end position="495"/>
    </location>
</feature>
<dbReference type="InterPro" id="IPR000387">
    <property type="entry name" value="Tyr_Pase_dom"/>
</dbReference>
<evidence type="ECO:0008006" key="7">
    <source>
        <dbReference type="Google" id="ProtNLM"/>
    </source>
</evidence>
<dbReference type="SMART" id="SM00194">
    <property type="entry name" value="PTPc"/>
    <property type="match status" value="1"/>
</dbReference>
<dbReference type="SUPFAM" id="SSF52799">
    <property type="entry name" value="(Phosphotyrosine protein) phosphatases II"/>
    <property type="match status" value="1"/>
</dbReference>
<evidence type="ECO:0000313" key="5">
    <source>
        <dbReference type="EMBL" id="KAG6003134.1"/>
    </source>
</evidence>
<dbReference type="GO" id="GO:0004725">
    <property type="term" value="F:protein tyrosine phosphatase activity"/>
    <property type="evidence" value="ECO:0007669"/>
    <property type="project" value="InterPro"/>
</dbReference>
<evidence type="ECO:0000256" key="1">
    <source>
        <dbReference type="ARBA" id="ARBA00009649"/>
    </source>
</evidence>
<dbReference type="InterPro" id="IPR000242">
    <property type="entry name" value="PTP_cat"/>
</dbReference>
<evidence type="ECO:0000256" key="2">
    <source>
        <dbReference type="SAM" id="MobiDB-lite"/>
    </source>
</evidence>
<dbReference type="InterPro" id="IPR003595">
    <property type="entry name" value="Tyr_Pase_cat"/>
</dbReference>
<dbReference type="InterPro" id="IPR050348">
    <property type="entry name" value="Protein-Tyr_Phosphatase"/>
</dbReference>
<dbReference type="PANTHER" id="PTHR19134">
    <property type="entry name" value="RECEPTOR-TYPE TYROSINE-PROTEIN PHOSPHATASE"/>
    <property type="match status" value="1"/>
</dbReference>
<dbReference type="PROSITE" id="PS50055">
    <property type="entry name" value="TYR_PHOSPHATASE_PTP"/>
    <property type="match status" value="1"/>
</dbReference>
<feature type="domain" description="Tyrosine specific protein phosphatases" evidence="4">
    <location>
        <begin position="337"/>
        <end position="424"/>
    </location>
</feature>
<evidence type="ECO:0000259" key="4">
    <source>
        <dbReference type="PROSITE" id="PS50056"/>
    </source>
</evidence>
<dbReference type="PROSITE" id="PS50056">
    <property type="entry name" value="TYR_PHOSPHATASE_2"/>
    <property type="match status" value="1"/>
</dbReference>
<feature type="region of interest" description="Disordered" evidence="2">
    <location>
        <begin position="1"/>
        <end position="54"/>
    </location>
</feature>
<keyword evidence="6" id="KW-1185">Reference proteome</keyword>
<comment type="caution">
    <text evidence="5">The sequence shown here is derived from an EMBL/GenBank/DDBJ whole genome shotgun (WGS) entry which is preliminary data.</text>
</comment>
<dbReference type="InterPro" id="IPR029021">
    <property type="entry name" value="Prot-tyrosine_phosphatase-like"/>
</dbReference>
<gene>
    <name evidence="5" type="ORF">E4U43_000957</name>
</gene>
<dbReference type="AlphaFoldDB" id="A0A9P7N8I8"/>